<evidence type="ECO:0000259" key="11">
    <source>
        <dbReference type="Pfam" id="PF05572"/>
    </source>
</evidence>
<keyword evidence="2 12" id="KW-0645">Protease</keyword>
<evidence type="ECO:0000256" key="7">
    <source>
        <dbReference type="ARBA" id="ARBA00023049"/>
    </source>
</evidence>
<keyword evidence="5" id="KW-0378">Hydrolase</keyword>
<keyword evidence="8" id="KW-1015">Disulfide bond</keyword>
<evidence type="ECO:0000256" key="8">
    <source>
        <dbReference type="ARBA" id="ARBA00023157"/>
    </source>
</evidence>
<evidence type="ECO:0000256" key="9">
    <source>
        <dbReference type="SAM" id="MobiDB-lite"/>
    </source>
</evidence>
<evidence type="ECO:0000256" key="1">
    <source>
        <dbReference type="ARBA" id="ARBA00008721"/>
    </source>
</evidence>
<dbReference type="AlphaFoldDB" id="A0A4V1RLQ3"/>
<evidence type="ECO:0000313" key="12">
    <source>
        <dbReference type="EMBL" id="RYB96582.1"/>
    </source>
</evidence>
<dbReference type="GO" id="GO:0008237">
    <property type="term" value="F:metallopeptidase activity"/>
    <property type="evidence" value="ECO:0007669"/>
    <property type="project" value="UniProtKB-KW"/>
</dbReference>
<dbReference type="InterPro" id="IPR024079">
    <property type="entry name" value="MetalloPept_cat_dom_sf"/>
</dbReference>
<keyword evidence="6" id="KW-0862">Zinc</keyword>
<evidence type="ECO:0000256" key="6">
    <source>
        <dbReference type="ARBA" id="ARBA00022833"/>
    </source>
</evidence>
<proteinExistence type="inferred from homology"/>
<dbReference type="SUPFAM" id="SSF55486">
    <property type="entry name" value="Metalloproteases ('zincins'), catalytic domain"/>
    <property type="match status" value="1"/>
</dbReference>
<dbReference type="EMBL" id="SDWS01000001">
    <property type="protein sequence ID" value="RYB96582.1"/>
    <property type="molecule type" value="Genomic_DNA"/>
</dbReference>
<gene>
    <name evidence="12" type="ORF">EUA06_03205</name>
</gene>
<comment type="caution">
    <text evidence="12">The sequence shown here is derived from an EMBL/GenBank/DDBJ whole genome shotgun (WGS) entry which is preliminary data.</text>
</comment>
<evidence type="ECO:0000256" key="10">
    <source>
        <dbReference type="SAM" id="SignalP"/>
    </source>
</evidence>
<evidence type="ECO:0000256" key="3">
    <source>
        <dbReference type="ARBA" id="ARBA00022723"/>
    </source>
</evidence>
<dbReference type="PANTHER" id="PTHR47466:SF1">
    <property type="entry name" value="METALLOPROTEASE MEP1 (AFU_ORTHOLOGUE AFUA_1G07730)-RELATED"/>
    <property type="match status" value="1"/>
</dbReference>
<dbReference type="Proteomes" id="UP000291838">
    <property type="component" value="Unassembled WGS sequence"/>
</dbReference>
<reference evidence="12 13" key="1">
    <citation type="submission" date="2019-01" db="EMBL/GenBank/DDBJ databases">
        <title>Novel species of Nocardioides.</title>
        <authorList>
            <person name="Liu Q."/>
            <person name="Xin Y.-H."/>
        </authorList>
    </citation>
    <scope>NUCLEOTIDE SEQUENCE [LARGE SCALE GENOMIC DNA]</scope>
    <source>
        <strain evidence="12 13">HLT3-15</strain>
    </source>
</reference>
<evidence type="ECO:0000256" key="4">
    <source>
        <dbReference type="ARBA" id="ARBA00022729"/>
    </source>
</evidence>
<dbReference type="Pfam" id="PF05572">
    <property type="entry name" value="Peptidase_M43"/>
    <property type="match status" value="1"/>
</dbReference>
<feature type="chain" id="PRO_5020850065" evidence="10">
    <location>
        <begin position="28"/>
        <end position="319"/>
    </location>
</feature>
<dbReference type="GO" id="GO:0046872">
    <property type="term" value="F:metal ion binding"/>
    <property type="evidence" value="ECO:0007669"/>
    <property type="project" value="UniProtKB-KW"/>
</dbReference>
<keyword evidence="7 12" id="KW-0482">Metalloprotease</keyword>
<dbReference type="OrthoDB" id="6278496at2"/>
<accession>A0A4V1RLQ3</accession>
<name>A0A4V1RLQ3_9ACTN</name>
<comment type="similarity">
    <text evidence="1">Belongs to the peptidase M43B family.</text>
</comment>
<feature type="domain" description="Peptidase M43 pregnancy-associated plasma-A" evidence="11">
    <location>
        <begin position="230"/>
        <end position="311"/>
    </location>
</feature>
<keyword evidence="13" id="KW-1185">Reference proteome</keyword>
<organism evidence="12 13">
    <name type="scientific">Nocardioides glacieisoli</name>
    <dbReference type="NCBI Taxonomy" id="1168730"/>
    <lineage>
        <taxon>Bacteria</taxon>
        <taxon>Bacillati</taxon>
        <taxon>Actinomycetota</taxon>
        <taxon>Actinomycetes</taxon>
        <taxon>Propionibacteriales</taxon>
        <taxon>Nocardioidaceae</taxon>
        <taxon>Nocardioides</taxon>
    </lineage>
</organism>
<dbReference type="CDD" id="cd04275">
    <property type="entry name" value="ZnMc_pappalysin_like"/>
    <property type="match status" value="1"/>
</dbReference>
<evidence type="ECO:0000313" key="13">
    <source>
        <dbReference type="Proteomes" id="UP000291838"/>
    </source>
</evidence>
<dbReference type="Gene3D" id="3.40.390.10">
    <property type="entry name" value="Collagenase (Catalytic Domain)"/>
    <property type="match status" value="1"/>
</dbReference>
<feature type="signal peptide" evidence="10">
    <location>
        <begin position="1"/>
        <end position="27"/>
    </location>
</feature>
<dbReference type="GO" id="GO:0006508">
    <property type="term" value="P:proteolysis"/>
    <property type="evidence" value="ECO:0007669"/>
    <property type="project" value="UniProtKB-KW"/>
</dbReference>
<sequence length="319" mass="33692">MPHSRALRSLVVAGSLALAGTTLSATAAVPATALGLSPQAAACVDDHSDHAANARVRKGSKQAEPKPFKGTGDEYKKLDDTALLPAGSVNIPTYFHVVLPVSEQNNGSTREDKLTTMVNAQVAVLNDAFGAGPKTQGSTASPFTFSLADIDFEYNDAWYGVVPGPVESEMKAATRVGGKNTLNIWTANIGDDLLGWATFPTKRLSPNDGVVLLDESMPGGNTGIYSEGDTGTHEVGHWLALYHTFQGGCNGKGDQVADTPAEAGPQFNCPADSTDSCPKSPGTDPIHNFMDYTQDSCMYQFTTGQVARMSDAWVQYRAS</sequence>
<dbReference type="InterPro" id="IPR008754">
    <property type="entry name" value="Peptidase_M43"/>
</dbReference>
<feature type="region of interest" description="Disordered" evidence="9">
    <location>
        <begin position="256"/>
        <end position="282"/>
    </location>
</feature>
<evidence type="ECO:0000256" key="2">
    <source>
        <dbReference type="ARBA" id="ARBA00022670"/>
    </source>
</evidence>
<dbReference type="RefSeq" id="WP_129473531.1">
    <property type="nucleotide sequence ID" value="NZ_SDWS01000001.1"/>
</dbReference>
<evidence type="ECO:0000256" key="5">
    <source>
        <dbReference type="ARBA" id="ARBA00022801"/>
    </source>
</evidence>
<dbReference type="PANTHER" id="PTHR47466">
    <property type="match status" value="1"/>
</dbReference>
<keyword evidence="3" id="KW-0479">Metal-binding</keyword>
<keyword evidence="4 10" id="KW-0732">Signal</keyword>
<protein>
    <submittedName>
        <fullName evidence="12">Zinc metalloprotease</fullName>
    </submittedName>
</protein>